<dbReference type="GO" id="GO:0034551">
    <property type="term" value="P:mitochondrial respiratory chain complex III assembly"/>
    <property type="evidence" value="ECO:0007669"/>
    <property type="project" value="InterPro"/>
</dbReference>
<evidence type="ECO:0000256" key="4">
    <source>
        <dbReference type="ARBA" id="ARBA00015108"/>
    </source>
</evidence>
<evidence type="ECO:0000256" key="5">
    <source>
        <dbReference type="ARBA" id="ARBA00022946"/>
    </source>
</evidence>
<keyword evidence="10" id="KW-1185">Reference proteome</keyword>
<dbReference type="OrthoDB" id="529194at2759"/>
<organism evidence="9 10">
    <name type="scientific">Debaryomyces fabryi</name>
    <dbReference type="NCBI Taxonomy" id="58627"/>
    <lineage>
        <taxon>Eukaryota</taxon>
        <taxon>Fungi</taxon>
        <taxon>Dikarya</taxon>
        <taxon>Ascomycota</taxon>
        <taxon>Saccharomycotina</taxon>
        <taxon>Pichiomycetes</taxon>
        <taxon>Debaryomycetaceae</taxon>
        <taxon>Debaryomyces</taxon>
    </lineage>
</organism>
<evidence type="ECO:0000313" key="9">
    <source>
        <dbReference type="EMBL" id="KSA00602.1"/>
    </source>
</evidence>
<dbReference type="GO" id="GO:0044183">
    <property type="term" value="F:protein folding chaperone"/>
    <property type="evidence" value="ECO:0007669"/>
    <property type="project" value="TreeGrafter"/>
</dbReference>
<evidence type="ECO:0000256" key="1">
    <source>
        <dbReference type="ARBA" id="ARBA00004305"/>
    </source>
</evidence>
<dbReference type="InterPro" id="IPR045298">
    <property type="entry name" value="Complex1_LYR_LYRM7"/>
</dbReference>
<comment type="subunit">
    <text evidence="3">Interacts with RIP1.</text>
</comment>
<evidence type="ECO:0000256" key="8">
    <source>
        <dbReference type="ARBA" id="ARBA00025268"/>
    </source>
</evidence>
<dbReference type="EMBL" id="LMYN01000081">
    <property type="protein sequence ID" value="KSA00602.1"/>
    <property type="molecule type" value="Genomic_DNA"/>
</dbReference>
<proteinExistence type="inferred from homology"/>
<protein>
    <recommendedName>
        <fullName evidence="4">Mitochondrial zinc maintenance protein 1, mitochondrial</fullName>
    </recommendedName>
</protein>
<dbReference type="PANTHER" id="PTHR46749:SF1">
    <property type="entry name" value="COMPLEX III ASSEMBLY FACTOR LYRM7"/>
    <property type="match status" value="1"/>
</dbReference>
<reference evidence="9 10" key="1">
    <citation type="submission" date="2015-11" db="EMBL/GenBank/DDBJ databases">
        <title>The genome of Debaryomyces fabryi.</title>
        <authorList>
            <person name="Tafer H."/>
            <person name="Lopandic K."/>
        </authorList>
    </citation>
    <scope>NUCLEOTIDE SEQUENCE [LARGE SCALE GENOMIC DNA]</scope>
    <source>
        <strain evidence="9 10">CBS 789</strain>
    </source>
</reference>
<comment type="similarity">
    <text evidence="2">Belongs to the complex I LYR family. MZM1 subfamily.</text>
</comment>
<accession>A0A0V1PWX7</accession>
<evidence type="ECO:0000313" key="10">
    <source>
        <dbReference type="Proteomes" id="UP000054251"/>
    </source>
</evidence>
<keyword evidence="7" id="KW-0143">Chaperone</keyword>
<keyword evidence="5" id="KW-0809">Transit peptide</keyword>
<name>A0A0V1PWX7_9ASCO</name>
<evidence type="ECO:0000256" key="7">
    <source>
        <dbReference type="ARBA" id="ARBA00023186"/>
    </source>
</evidence>
<sequence>MSNIRAINAYRNALRATRVAFKNDLPVLTAARTQIKQGFIDNKDLAQQEQQQEAIDKMNEVSQFLIKNIVQGEKQEGEKYFLKFHDRTELGDNETIKQSKAEMGSLAGAKVKKCSDIKK</sequence>
<dbReference type="GeneID" id="26840656"/>
<dbReference type="PANTHER" id="PTHR46749">
    <property type="entry name" value="COMPLEX III ASSEMBLY FACTOR LYRM7"/>
    <property type="match status" value="1"/>
</dbReference>
<dbReference type="RefSeq" id="XP_015466704.1">
    <property type="nucleotide sequence ID" value="XM_015612476.1"/>
</dbReference>
<comment type="function">
    <text evidence="8">Assembly factor required for Rieske Fe-S protein RIP1 incorporation into the cytochrome b-c1 (CIII) complex. Functions as a chaperone, binding to this subunit within the mitochondrial matrix and stabilizing it prior to its translocation and insertion into the late CIII dimeric intermediate within the mitochondrial inner membrane. Modulates the mitochondrial matrix zinc pool.</text>
</comment>
<dbReference type="CDD" id="cd20267">
    <property type="entry name" value="Complex1_LYR_LYRM7"/>
    <property type="match status" value="1"/>
</dbReference>
<evidence type="ECO:0000256" key="2">
    <source>
        <dbReference type="ARBA" id="ARBA00009949"/>
    </source>
</evidence>
<evidence type="ECO:0000256" key="6">
    <source>
        <dbReference type="ARBA" id="ARBA00023128"/>
    </source>
</evidence>
<comment type="caution">
    <text evidence="9">The sequence shown here is derived from an EMBL/GenBank/DDBJ whole genome shotgun (WGS) entry which is preliminary data.</text>
</comment>
<gene>
    <name evidence="9" type="ORF">AC631_03647</name>
</gene>
<keyword evidence="6" id="KW-0496">Mitochondrion</keyword>
<evidence type="ECO:0000256" key="3">
    <source>
        <dbReference type="ARBA" id="ARBA00011589"/>
    </source>
</evidence>
<dbReference type="Proteomes" id="UP000054251">
    <property type="component" value="Unassembled WGS sequence"/>
</dbReference>
<dbReference type="GO" id="GO:0005759">
    <property type="term" value="C:mitochondrial matrix"/>
    <property type="evidence" value="ECO:0007669"/>
    <property type="project" value="UniProtKB-SubCell"/>
</dbReference>
<dbReference type="InterPro" id="IPR050435">
    <property type="entry name" value="MZM1/LYRM7"/>
</dbReference>
<comment type="subcellular location">
    <subcellularLocation>
        <location evidence="1">Mitochondrion matrix</location>
    </subcellularLocation>
</comment>
<dbReference type="AlphaFoldDB" id="A0A0V1PWX7"/>